<evidence type="ECO:0008006" key="3">
    <source>
        <dbReference type="Google" id="ProtNLM"/>
    </source>
</evidence>
<dbReference type="AlphaFoldDB" id="A0A0N9IDM0"/>
<gene>
    <name evidence="1" type="ORF">AOZ06_46925</name>
</gene>
<evidence type="ECO:0000313" key="1">
    <source>
        <dbReference type="EMBL" id="ALG13402.1"/>
    </source>
</evidence>
<dbReference type="KEGG" id="kphy:AOZ06_46925"/>
<name>A0A0N9IDM0_9PSEU</name>
<proteinExistence type="predicted"/>
<accession>A0A0N9IDM0</accession>
<keyword evidence="2" id="KW-1185">Reference proteome</keyword>
<dbReference type="STRING" id="860235.AOZ06_46925"/>
<dbReference type="EMBL" id="CP012752">
    <property type="protein sequence ID" value="ALG13402.1"/>
    <property type="molecule type" value="Genomic_DNA"/>
</dbReference>
<evidence type="ECO:0000313" key="2">
    <source>
        <dbReference type="Proteomes" id="UP000063699"/>
    </source>
</evidence>
<reference evidence="1 2" key="1">
    <citation type="submission" date="2015-07" db="EMBL/GenBank/DDBJ databases">
        <title>Genome sequencing of Kibdelosporangium phytohabitans.</title>
        <authorList>
            <person name="Qin S."/>
            <person name="Xing K."/>
        </authorList>
    </citation>
    <scope>NUCLEOTIDE SEQUENCE [LARGE SCALE GENOMIC DNA]</scope>
    <source>
        <strain evidence="1 2">KLBMP1111</strain>
    </source>
</reference>
<organism evidence="1 2">
    <name type="scientific">Kibdelosporangium phytohabitans</name>
    <dbReference type="NCBI Taxonomy" id="860235"/>
    <lineage>
        <taxon>Bacteria</taxon>
        <taxon>Bacillati</taxon>
        <taxon>Actinomycetota</taxon>
        <taxon>Actinomycetes</taxon>
        <taxon>Pseudonocardiales</taxon>
        <taxon>Pseudonocardiaceae</taxon>
        <taxon>Kibdelosporangium</taxon>
    </lineage>
</organism>
<protein>
    <recommendedName>
        <fullName evidence="3">2'-5' RNA ligase</fullName>
    </recommendedName>
</protein>
<sequence>MTLVVLDVVVVLTPDLRRDALALGDRLIRRMRDQGRSAHFRLGRPYGASGPCEPHVSVFMLTVDENETADVVSAIRSVAVDLPVLPAEGDEYRHNPFGAPELYFRKTAKWIDLQRSVIEAAEPLRRGRLRVTDPAGMRIRDLIDDPSTAPQRRDQLIRFGYDEVTENWDAVGGPGDRFNPHVTLTWPVDSEFRVDLGDLPPARDFSGTLTELAVYGMSPYGTCTTLYGVVPLGSLAATAVTDEA</sequence>
<dbReference type="Proteomes" id="UP000063699">
    <property type="component" value="Chromosome"/>
</dbReference>